<feature type="compositionally biased region" description="Low complexity" evidence="1">
    <location>
        <begin position="401"/>
        <end position="410"/>
    </location>
</feature>
<dbReference type="AlphaFoldDB" id="A0A1J4KDI3"/>
<dbReference type="Gene3D" id="3.10.20.90">
    <property type="entry name" value="Phosphatidylinositol 3-kinase Catalytic Subunit, Chain A, domain 1"/>
    <property type="match status" value="1"/>
</dbReference>
<evidence type="ECO:0000313" key="3">
    <source>
        <dbReference type="EMBL" id="OHT09042.1"/>
    </source>
</evidence>
<feature type="region of interest" description="Disordered" evidence="1">
    <location>
        <begin position="396"/>
        <end position="420"/>
    </location>
</feature>
<feature type="compositionally biased region" description="Basic and acidic residues" evidence="1">
    <location>
        <begin position="581"/>
        <end position="607"/>
    </location>
</feature>
<accession>A0A1J4KDI3</accession>
<dbReference type="OrthoDB" id="267397at2759"/>
<dbReference type="CDD" id="cd17039">
    <property type="entry name" value="Ubl_ubiquitin_like"/>
    <property type="match status" value="1"/>
</dbReference>
<feature type="compositionally biased region" description="Acidic residues" evidence="1">
    <location>
        <begin position="445"/>
        <end position="461"/>
    </location>
</feature>
<feature type="domain" description="Ubiquitin-like" evidence="2">
    <location>
        <begin position="1"/>
        <end position="76"/>
    </location>
</feature>
<dbReference type="GeneID" id="94837128"/>
<dbReference type="EMBL" id="MLAK01000650">
    <property type="protein sequence ID" value="OHT09042.1"/>
    <property type="molecule type" value="Genomic_DNA"/>
</dbReference>
<dbReference type="PROSITE" id="PS50053">
    <property type="entry name" value="UBIQUITIN_2"/>
    <property type="match status" value="1"/>
</dbReference>
<evidence type="ECO:0000313" key="4">
    <source>
        <dbReference type="Proteomes" id="UP000179807"/>
    </source>
</evidence>
<dbReference type="InterPro" id="IPR015496">
    <property type="entry name" value="Ubiquilin"/>
</dbReference>
<comment type="caution">
    <text evidence="3">The sequence shown here is derived from an EMBL/GenBank/DDBJ whole genome shotgun (WGS) entry which is preliminary data.</text>
</comment>
<feature type="region of interest" description="Disordered" evidence="1">
    <location>
        <begin position="541"/>
        <end position="615"/>
    </location>
</feature>
<evidence type="ECO:0000256" key="1">
    <source>
        <dbReference type="SAM" id="MobiDB-lite"/>
    </source>
</evidence>
<dbReference type="RefSeq" id="XP_068362178.1">
    <property type="nucleotide sequence ID" value="XM_068502424.1"/>
</dbReference>
<sequence>MRLIIKSLHETPFFVNVEEEMTMLEVKKAISKINGIDQIDQKLIFKGNILDNSITVSSLKLRNNSALFLFTNKPNSKPNSSCSQSKSHQINNPNIFGSSNGKNETKLLGDEFASPKTNLINEDNFPGKDFNSMHENFSNPFTSSVNNPFTNPLNNPFTNPLNNPFTNPLNNSFNEGLNDGRKSNNPFSNNNPFNNSCSNNFNSSFNSSFSNPFSSHFGGLGGFDSQNNDIQNELHSPLMESLLKKMREKSPKFGHAINDDDTIAENYAAFRDPRLKLELFKTADRTMDMTEMRIGGFRDLVKHHQLVEATIDEAMNSYMATVRPSVNAKTVIPEKPSEPCCEPLNMDLRSDNGIVMTLLMTLPDGTKKEIVVDKSVESTMKFLQCIMAMSNIVRENKKTHSNSSSNTNKNAHSRTYNKMWGNPRKQMYDEYLYQNPNRKTMNDFGNDDSDNYDDSDDDGSSDSECAKPYFPFGKINSGFDSDLNNELNSSEGNEGCRNRSNMCGMRTYNQMKLIKNKKGRKTNQGPGLFNFALNSILRKKHDDDDEYNEEEEKEPVYKQTFYPPKRVPSTFVMSDDDESKTDEKPNEYHENENKKEPNHGEDYLKSDDEFDIGVD</sequence>
<dbReference type="PANTHER" id="PTHR10677">
    <property type="entry name" value="UBIQUILIN"/>
    <property type="match status" value="1"/>
</dbReference>
<feature type="region of interest" description="Disordered" evidence="1">
    <location>
        <begin position="75"/>
        <end position="102"/>
    </location>
</feature>
<reference evidence="3" key="1">
    <citation type="submission" date="2016-10" db="EMBL/GenBank/DDBJ databases">
        <authorList>
            <person name="Benchimol M."/>
            <person name="Almeida L.G."/>
            <person name="Vasconcelos A.T."/>
            <person name="Perreira-Neves A."/>
            <person name="Rosa I.A."/>
            <person name="Tasca T."/>
            <person name="Bogo M.R."/>
            <person name="de Souza W."/>
        </authorList>
    </citation>
    <scope>NUCLEOTIDE SEQUENCE [LARGE SCALE GENOMIC DNA]</scope>
    <source>
        <strain evidence="3">K</strain>
    </source>
</reference>
<feature type="compositionally biased region" description="Polar residues" evidence="1">
    <location>
        <begin position="88"/>
        <end position="102"/>
    </location>
</feature>
<dbReference type="VEuPathDB" id="TrichDB:TRFO_22209"/>
<dbReference type="GO" id="GO:0005829">
    <property type="term" value="C:cytosol"/>
    <property type="evidence" value="ECO:0007669"/>
    <property type="project" value="TreeGrafter"/>
</dbReference>
<dbReference type="InterPro" id="IPR029071">
    <property type="entry name" value="Ubiquitin-like_domsf"/>
</dbReference>
<feature type="region of interest" description="Disordered" evidence="1">
    <location>
        <begin position="172"/>
        <end position="191"/>
    </location>
</feature>
<dbReference type="PANTHER" id="PTHR10677:SF3">
    <property type="entry name" value="FI07626P-RELATED"/>
    <property type="match status" value="1"/>
</dbReference>
<dbReference type="Proteomes" id="UP000179807">
    <property type="component" value="Unassembled WGS sequence"/>
</dbReference>
<feature type="region of interest" description="Disordered" evidence="1">
    <location>
        <begin position="436"/>
        <end position="463"/>
    </location>
</feature>
<dbReference type="GO" id="GO:0031593">
    <property type="term" value="F:polyubiquitin modification-dependent protein binding"/>
    <property type="evidence" value="ECO:0007669"/>
    <property type="project" value="TreeGrafter"/>
</dbReference>
<gene>
    <name evidence="3" type="ORF">TRFO_22209</name>
</gene>
<feature type="compositionally biased region" description="Low complexity" evidence="1">
    <location>
        <begin position="75"/>
        <end position="87"/>
    </location>
</feature>
<keyword evidence="4" id="KW-1185">Reference proteome</keyword>
<evidence type="ECO:0000259" key="2">
    <source>
        <dbReference type="PROSITE" id="PS50053"/>
    </source>
</evidence>
<feature type="compositionally biased region" description="Acidic residues" evidence="1">
    <location>
        <begin position="543"/>
        <end position="553"/>
    </location>
</feature>
<dbReference type="GO" id="GO:0006511">
    <property type="term" value="P:ubiquitin-dependent protein catabolic process"/>
    <property type="evidence" value="ECO:0007669"/>
    <property type="project" value="TreeGrafter"/>
</dbReference>
<dbReference type="SMART" id="SM00213">
    <property type="entry name" value="UBQ"/>
    <property type="match status" value="1"/>
</dbReference>
<dbReference type="SUPFAM" id="SSF54236">
    <property type="entry name" value="Ubiquitin-like"/>
    <property type="match status" value="1"/>
</dbReference>
<name>A0A1J4KDI3_9EUKA</name>
<dbReference type="Pfam" id="PF00240">
    <property type="entry name" value="ubiquitin"/>
    <property type="match status" value="1"/>
</dbReference>
<protein>
    <recommendedName>
        <fullName evidence="2">Ubiquitin-like domain-containing protein</fullName>
    </recommendedName>
</protein>
<proteinExistence type="predicted"/>
<dbReference type="InterPro" id="IPR000626">
    <property type="entry name" value="Ubiquitin-like_dom"/>
</dbReference>
<organism evidence="3 4">
    <name type="scientific">Tritrichomonas foetus</name>
    <dbReference type="NCBI Taxonomy" id="1144522"/>
    <lineage>
        <taxon>Eukaryota</taxon>
        <taxon>Metamonada</taxon>
        <taxon>Parabasalia</taxon>
        <taxon>Tritrichomonadida</taxon>
        <taxon>Tritrichomonadidae</taxon>
        <taxon>Tritrichomonas</taxon>
    </lineage>
</organism>